<protein>
    <submittedName>
        <fullName evidence="3">YciI family protein</fullName>
    </submittedName>
</protein>
<dbReference type="Pfam" id="PF03795">
    <property type="entry name" value="YCII"/>
    <property type="match status" value="1"/>
</dbReference>
<organism evidence="3 4">
    <name type="scientific">Solicola gregarius</name>
    <dbReference type="NCBI Taxonomy" id="2908642"/>
    <lineage>
        <taxon>Bacteria</taxon>
        <taxon>Bacillati</taxon>
        <taxon>Actinomycetota</taxon>
        <taxon>Actinomycetes</taxon>
        <taxon>Propionibacteriales</taxon>
        <taxon>Nocardioidaceae</taxon>
        <taxon>Solicola</taxon>
    </lineage>
</organism>
<gene>
    <name evidence="3" type="ORF">L0C25_18320</name>
</gene>
<dbReference type="Gene3D" id="3.30.70.1060">
    <property type="entry name" value="Dimeric alpha+beta barrel"/>
    <property type="match status" value="1"/>
</dbReference>
<sequence length="117" mass="12466">MAQKYMFALFGDEAKWANATEAEYAEGMRLHTEFAAAVEAAGAKIVGGEELRLAATATTVRTGDAPLVSDGPFMESKEAFGGFYLIEADDLDQAIALAKICPEPAVEIRPVVDHSEA</sequence>
<dbReference type="InterPro" id="IPR011008">
    <property type="entry name" value="Dimeric_a/b-barrel"/>
</dbReference>
<dbReference type="AlphaFoldDB" id="A0AA46TGP9"/>
<evidence type="ECO:0000256" key="1">
    <source>
        <dbReference type="ARBA" id="ARBA00007689"/>
    </source>
</evidence>
<feature type="domain" description="YCII-related" evidence="2">
    <location>
        <begin position="22"/>
        <end position="113"/>
    </location>
</feature>
<dbReference type="Proteomes" id="UP001164390">
    <property type="component" value="Chromosome"/>
</dbReference>
<evidence type="ECO:0000313" key="4">
    <source>
        <dbReference type="Proteomes" id="UP001164390"/>
    </source>
</evidence>
<proteinExistence type="inferred from homology"/>
<dbReference type="PANTHER" id="PTHR35174">
    <property type="entry name" value="BLL7171 PROTEIN-RELATED"/>
    <property type="match status" value="1"/>
</dbReference>
<accession>A0AA46TGP9</accession>
<name>A0AA46TGP9_9ACTN</name>
<dbReference type="InterPro" id="IPR005545">
    <property type="entry name" value="YCII"/>
</dbReference>
<dbReference type="PANTHER" id="PTHR35174:SF3">
    <property type="entry name" value="BLL7171 PROTEIN"/>
    <property type="match status" value="1"/>
</dbReference>
<dbReference type="SUPFAM" id="SSF54909">
    <property type="entry name" value="Dimeric alpha+beta barrel"/>
    <property type="match status" value="1"/>
</dbReference>
<reference evidence="3" key="1">
    <citation type="submission" date="2022-01" db="EMBL/GenBank/DDBJ databases">
        <title>Nocardioidaceae gen. sp. A5X3R13.</title>
        <authorList>
            <person name="Lopez Marin M.A."/>
            <person name="Uhlik O."/>
        </authorList>
    </citation>
    <scope>NUCLEOTIDE SEQUENCE</scope>
    <source>
        <strain evidence="3">A5X3R13</strain>
    </source>
</reference>
<dbReference type="EMBL" id="CP094970">
    <property type="protein sequence ID" value="UYM04472.1"/>
    <property type="molecule type" value="Genomic_DNA"/>
</dbReference>
<dbReference type="KEGG" id="sgrg:L0C25_18320"/>
<dbReference type="RefSeq" id="WP_271633194.1">
    <property type="nucleotide sequence ID" value="NZ_CP094970.1"/>
</dbReference>
<evidence type="ECO:0000259" key="2">
    <source>
        <dbReference type="Pfam" id="PF03795"/>
    </source>
</evidence>
<evidence type="ECO:0000313" key="3">
    <source>
        <dbReference type="EMBL" id="UYM04472.1"/>
    </source>
</evidence>
<comment type="similarity">
    <text evidence="1">Belongs to the YciI family.</text>
</comment>
<keyword evidence="4" id="KW-1185">Reference proteome</keyword>